<reference evidence="11 12" key="1">
    <citation type="submission" date="2020-08" db="EMBL/GenBank/DDBJ databases">
        <title>Genomic Encyclopedia of Type Strains, Phase IV (KMG-IV): sequencing the most valuable type-strain genomes for metagenomic binning, comparative biology and taxonomic classification.</title>
        <authorList>
            <person name="Goeker M."/>
        </authorList>
    </citation>
    <scope>NUCLEOTIDE SEQUENCE [LARGE SCALE GENOMIC DNA]</scope>
    <source>
        <strain evidence="11 12">DSM 44197</strain>
    </source>
</reference>
<organism evidence="11 12">
    <name type="scientific">Actinomadura namibiensis</name>
    <dbReference type="NCBI Taxonomy" id="182080"/>
    <lineage>
        <taxon>Bacteria</taxon>
        <taxon>Bacillati</taxon>
        <taxon>Actinomycetota</taxon>
        <taxon>Actinomycetes</taxon>
        <taxon>Streptosporangiales</taxon>
        <taxon>Thermomonosporaceae</taxon>
        <taxon>Actinomadura</taxon>
    </lineage>
</organism>
<evidence type="ECO:0000256" key="8">
    <source>
        <dbReference type="RuleBase" id="RU003471"/>
    </source>
</evidence>
<feature type="domain" description="Subtilisin inhibitor" evidence="10">
    <location>
        <begin position="48"/>
        <end position="119"/>
    </location>
</feature>
<evidence type="ECO:0000256" key="5">
    <source>
        <dbReference type="ARBA" id="ARBA00022690"/>
    </source>
</evidence>
<comment type="caution">
    <text evidence="11">The sequence shown here is derived from an EMBL/GenBank/DDBJ whole genome shotgun (WGS) entry which is preliminary data.</text>
</comment>
<dbReference type="GO" id="GO:0004867">
    <property type="term" value="F:serine-type endopeptidase inhibitor activity"/>
    <property type="evidence" value="ECO:0007669"/>
    <property type="project" value="UniProtKB-KW"/>
</dbReference>
<feature type="signal peptide" evidence="9">
    <location>
        <begin position="1"/>
        <end position="26"/>
    </location>
</feature>
<dbReference type="SUPFAM" id="SSF55399">
    <property type="entry name" value="Subtilisin inhibitor"/>
    <property type="match status" value="1"/>
</dbReference>
<keyword evidence="6 8" id="KW-0722">Serine protease inhibitor</keyword>
<feature type="chain" id="PRO_5031009232" description="Subtilisin inhibitor domain-containing protein" evidence="9">
    <location>
        <begin position="27"/>
        <end position="134"/>
    </location>
</feature>
<evidence type="ECO:0000256" key="6">
    <source>
        <dbReference type="ARBA" id="ARBA00022900"/>
    </source>
</evidence>
<accession>A0A7W3LMA8</accession>
<keyword evidence="5 8" id="KW-0646">Protease inhibitor</keyword>
<dbReference type="EMBL" id="JACJIA010000002">
    <property type="protein sequence ID" value="MBA8950766.1"/>
    <property type="molecule type" value="Genomic_DNA"/>
</dbReference>
<keyword evidence="12" id="KW-1185">Reference proteome</keyword>
<evidence type="ECO:0000259" key="10">
    <source>
        <dbReference type="Pfam" id="PF00720"/>
    </source>
</evidence>
<comment type="subunit">
    <text evidence="3">Homodimer.</text>
</comment>
<dbReference type="RefSeq" id="WP_182843116.1">
    <property type="nucleotide sequence ID" value="NZ_BAAALP010000053.1"/>
</dbReference>
<dbReference type="InterPro" id="IPR036819">
    <property type="entry name" value="Subtilisin_inhibitor-like_sf"/>
</dbReference>
<evidence type="ECO:0000256" key="4">
    <source>
        <dbReference type="ARBA" id="ARBA00022525"/>
    </source>
</evidence>
<evidence type="ECO:0000256" key="2">
    <source>
        <dbReference type="ARBA" id="ARBA00010472"/>
    </source>
</evidence>
<evidence type="ECO:0000256" key="9">
    <source>
        <dbReference type="SAM" id="SignalP"/>
    </source>
</evidence>
<evidence type="ECO:0000256" key="7">
    <source>
        <dbReference type="ARBA" id="ARBA00023157"/>
    </source>
</evidence>
<keyword evidence="4" id="KW-0964">Secreted</keyword>
<dbReference type="PROSITE" id="PS00999">
    <property type="entry name" value="SSI"/>
    <property type="match status" value="1"/>
</dbReference>
<dbReference type="InterPro" id="IPR020054">
    <property type="entry name" value="Prot_inh_SSI_I16_CS"/>
</dbReference>
<dbReference type="InterPro" id="IPR023549">
    <property type="entry name" value="Subtilisin_inhibitor"/>
</dbReference>
<comment type="subcellular location">
    <subcellularLocation>
        <location evidence="1">Secreted</location>
    </subcellularLocation>
</comment>
<evidence type="ECO:0000256" key="3">
    <source>
        <dbReference type="ARBA" id="ARBA00011738"/>
    </source>
</evidence>
<comment type="similarity">
    <text evidence="2 8">Belongs to the protease inhibitor I16 (SSI) family.</text>
</comment>
<dbReference type="PRINTS" id="PR00294">
    <property type="entry name" value="SSBTLNINHBTR"/>
</dbReference>
<dbReference type="GO" id="GO:0005576">
    <property type="term" value="C:extracellular region"/>
    <property type="evidence" value="ECO:0007669"/>
    <property type="project" value="UniProtKB-SubCell"/>
</dbReference>
<keyword evidence="9" id="KW-0732">Signal</keyword>
<protein>
    <recommendedName>
        <fullName evidence="10">Subtilisin inhibitor domain-containing protein</fullName>
    </recommendedName>
</protein>
<evidence type="ECO:0000256" key="1">
    <source>
        <dbReference type="ARBA" id="ARBA00004613"/>
    </source>
</evidence>
<sequence>MHVSRAVRWAVAAAALVPLTAVPAAADPRPTGPEGAYLLMVVPVGEPAPERSASLWCGPDGGAHPAATNACDQLRKVSGRIGALAEQPGPCTLEYRPVRVTADGHWRGAPRHFDRVYPNRCAAVRGTGGALFAF</sequence>
<name>A0A7W3LMA8_ACTNM</name>
<proteinExistence type="inferred from homology"/>
<dbReference type="InterPro" id="IPR000691">
    <property type="entry name" value="Prot_inh_I16_SSI"/>
</dbReference>
<evidence type="ECO:0000313" key="12">
    <source>
        <dbReference type="Proteomes" id="UP000572680"/>
    </source>
</evidence>
<dbReference type="AlphaFoldDB" id="A0A7W3LMA8"/>
<evidence type="ECO:0000313" key="11">
    <source>
        <dbReference type="EMBL" id="MBA8950766.1"/>
    </source>
</evidence>
<dbReference type="Gene3D" id="3.30.350.10">
    <property type="entry name" value="Subtilisin inhibitor-like"/>
    <property type="match status" value="1"/>
</dbReference>
<dbReference type="Proteomes" id="UP000572680">
    <property type="component" value="Unassembled WGS sequence"/>
</dbReference>
<gene>
    <name evidence="11" type="ORF">HNR61_002379</name>
</gene>
<keyword evidence="7" id="KW-1015">Disulfide bond</keyword>
<dbReference type="Pfam" id="PF00720">
    <property type="entry name" value="SSI"/>
    <property type="match status" value="1"/>
</dbReference>